<evidence type="ECO:0000313" key="1">
    <source>
        <dbReference type="EMBL" id="EMS69143.1"/>
    </source>
</evidence>
<name>S0FKU5_RUMCE</name>
<dbReference type="AlphaFoldDB" id="S0FKU5"/>
<dbReference type="eggNOG" id="ENOG502ZSF0">
    <property type="taxonomic scope" value="Bacteria"/>
</dbReference>
<dbReference type="RefSeq" id="WP_004630881.1">
    <property type="nucleotide sequence ID" value="NZ_AORV01000072.1"/>
</dbReference>
<dbReference type="Proteomes" id="UP000014155">
    <property type="component" value="Unassembled WGS sequence"/>
</dbReference>
<protein>
    <submittedName>
        <fullName evidence="1">Uncharacterized protein</fullName>
    </submittedName>
</protein>
<sequence length="149" mass="17334">MILIWRPYWYELDQSIVVGDIDYFYITKDKLQFANGTVSDNDYEIKVEIQSIKHNALGEVKGIITIGLDYTIYLHDGEKIQVNAEESPGKLYGCELKIDDWNFGVSVKVIEETGVSSKYRLNTMSCREIKTINQKRLENYKRLLNDEIL</sequence>
<proteinExistence type="predicted"/>
<dbReference type="PATRIC" id="fig|1195236.3.peg.5376"/>
<reference evidence="1 2" key="1">
    <citation type="journal article" date="2013" name="Genome Announc.">
        <title>Draft Genome Sequence of the Cellulolytic, Mesophilic, Anaerobic Bacterium Clostridium termitidis Strain CT1112 (DSM 5398).</title>
        <authorList>
            <person name="Lal S."/>
            <person name="Ramachandran U."/>
            <person name="Zhang X."/>
            <person name="Munir R."/>
            <person name="Sparling R."/>
            <person name="Levin D.B."/>
        </authorList>
    </citation>
    <scope>NUCLEOTIDE SEQUENCE [LARGE SCALE GENOMIC DNA]</scope>
    <source>
        <strain evidence="1 2">CT1112</strain>
    </source>
</reference>
<keyword evidence="2" id="KW-1185">Reference proteome</keyword>
<organism evidence="1 2">
    <name type="scientific">Ruminiclostridium cellobioparum subsp. termitidis CT1112</name>
    <dbReference type="NCBI Taxonomy" id="1195236"/>
    <lineage>
        <taxon>Bacteria</taxon>
        <taxon>Bacillati</taxon>
        <taxon>Bacillota</taxon>
        <taxon>Clostridia</taxon>
        <taxon>Eubacteriales</taxon>
        <taxon>Oscillospiraceae</taxon>
        <taxon>Ruminiclostridium</taxon>
    </lineage>
</organism>
<evidence type="ECO:0000313" key="2">
    <source>
        <dbReference type="Proteomes" id="UP000014155"/>
    </source>
</evidence>
<dbReference type="EMBL" id="AORV01000072">
    <property type="protein sequence ID" value="EMS69143.1"/>
    <property type="molecule type" value="Genomic_DNA"/>
</dbReference>
<comment type="caution">
    <text evidence="1">The sequence shown here is derived from an EMBL/GenBank/DDBJ whole genome shotgun (WGS) entry which is preliminary data.</text>
</comment>
<accession>S0FKU5</accession>
<gene>
    <name evidence="1" type="ORF">CTER_5240</name>
</gene>